<dbReference type="NCBIfam" id="NF011153">
    <property type="entry name" value="PRK14560.1-4"/>
    <property type="match status" value="1"/>
</dbReference>
<dbReference type="PANTHER" id="PTHR22798:SF0">
    <property type="entry name" value="MALIGNANT T-CELL-AMPLIFIED SEQUENCE 1"/>
    <property type="match status" value="1"/>
</dbReference>
<dbReference type="NCBIfam" id="TIGR03684">
    <property type="entry name" value="arCOG00985"/>
    <property type="match status" value="1"/>
</dbReference>
<evidence type="ECO:0000313" key="5">
    <source>
        <dbReference type="Proteomes" id="UP000033096"/>
    </source>
</evidence>
<dbReference type="PATRIC" id="fig|1434123.4.peg.2843"/>
<dbReference type="Gene3D" id="3.10.400.20">
    <property type="match status" value="1"/>
</dbReference>
<sequence>MKVKSRVQLRKNIKNKMLKDLLSTFGEELSYLEDKTLEKITLEEYSVILVDGKPLLFEIEGHLFPTVRGALEMGLKKRVVTVDKGAIRFVSNGADIMAPGVVAADPEIKEGDLVIIVEETHQKPLAIGKAIMGGPEMVEATSGKAIKSITHVGDKLWNTEF</sequence>
<organism evidence="4 5">
    <name type="scientific">Methanosarcina vacuolata Z-761</name>
    <dbReference type="NCBI Taxonomy" id="1434123"/>
    <lineage>
        <taxon>Archaea</taxon>
        <taxon>Methanobacteriati</taxon>
        <taxon>Methanobacteriota</taxon>
        <taxon>Stenosarchaea group</taxon>
        <taxon>Methanomicrobia</taxon>
        <taxon>Methanosarcinales</taxon>
        <taxon>Methanosarcinaceae</taxon>
        <taxon>Methanosarcina</taxon>
    </lineage>
</organism>
<dbReference type="STRING" id="1434123.MSVAZ_2327"/>
<keyword evidence="5" id="KW-1185">Reference proteome</keyword>
<dbReference type="Pfam" id="PF17832">
    <property type="entry name" value="Pre-PUA"/>
    <property type="match status" value="1"/>
</dbReference>
<dbReference type="NCBIfam" id="TIGR00451">
    <property type="entry name" value="unchar_dom_2"/>
    <property type="match status" value="1"/>
</dbReference>
<dbReference type="GO" id="GO:0001731">
    <property type="term" value="P:formation of translation preinitiation complex"/>
    <property type="evidence" value="ECO:0007669"/>
    <property type="project" value="TreeGrafter"/>
</dbReference>
<dbReference type="AlphaFoldDB" id="A0A0E3LHN8"/>
<dbReference type="CDD" id="cd21154">
    <property type="entry name" value="PUA_MJ1432-like"/>
    <property type="match status" value="1"/>
</dbReference>
<evidence type="ECO:0000256" key="2">
    <source>
        <dbReference type="ARBA" id="ARBA00022490"/>
    </source>
</evidence>
<dbReference type="EMBL" id="CP009520">
    <property type="protein sequence ID" value="AKB44596.1"/>
    <property type="molecule type" value="Genomic_DNA"/>
</dbReference>
<dbReference type="InterPro" id="IPR004521">
    <property type="entry name" value="Uncharacterised_CHP00451"/>
</dbReference>
<reference evidence="4 5" key="1">
    <citation type="submission" date="2014-07" db="EMBL/GenBank/DDBJ databases">
        <title>Methanogenic archaea and the global carbon cycle.</title>
        <authorList>
            <person name="Henriksen J.R."/>
            <person name="Luke J."/>
            <person name="Reinhart S."/>
            <person name="Benedict M.N."/>
            <person name="Youngblut N.D."/>
            <person name="Metcalf M.E."/>
            <person name="Whitaker R.J."/>
            <person name="Metcalf W.W."/>
        </authorList>
    </citation>
    <scope>NUCLEOTIDE SEQUENCE [LARGE SCALE GENOMIC DNA]</scope>
    <source>
        <strain evidence="4 5">Z-761</strain>
    </source>
</reference>
<protein>
    <submittedName>
        <fullName evidence="4">tRNA-guanine(15) transglycosylase</fullName>
    </submittedName>
</protein>
<feature type="domain" description="PUA" evidence="3">
    <location>
        <begin position="78"/>
        <end position="153"/>
    </location>
</feature>
<dbReference type="PIRSF" id="PIRSF005067">
    <property type="entry name" value="Tma_RNA-bind_prd"/>
    <property type="match status" value="1"/>
</dbReference>
<dbReference type="KEGG" id="mvc:MSVAZ_2327"/>
<evidence type="ECO:0000256" key="1">
    <source>
        <dbReference type="ARBA" id="ARBA00004496"/>
    </source>
</evidence>
<dbReference type="InterPro" id="IPR002478">
    <property type="entry name" value="PUA"/>
</dbReference>
<dbReference type="GO" id="GO:0003723">
    <property type="term" value="F:RNA binding"/>
    <property type="evidence" value="ECO:0007669"/>
    <property type="project" value="InterPro"/>
</dbReference>
<dbReference type="PANTHER" id="PTHR22798">
    <property type="entry name" value="MCT-1 PROTEIN"/>
    <property type="match status" value="1"/>
</dbReference>
<dbReference type="InterPro" id="IPR022430">
    <property type="entry name" value="CHP03684"/>
</dbReference>
<dbReference type="PROSITE" id="PS50890">
    <property type="entry name" value="PUA"/>
    <property type="match status" value="1"/>
</dbReference>
<evidence type="ECO:0000259" key="3">
    <source>
        <dbReference type="SMART" id="SM00359"/>
    </source>
</evidence>
<dbReference type="RefSeq" id="WP_048121380.1">
    <property type="nucleotide sequence ID" value="NZ_CP009520.1"/>
</dbReference>
<dbReference type="SUPFAM" id="SSF88697">
    <property type="entry name" value="PUA domain-like"/>
    <property type="match status" value="1"/>
</dbReference>
<dbReference type="InterPro" id="IPR015947">
    <property type="entry name" value="PUA-like_sf"/>
</dbReference>
<dbReference type="HOGENOM" id="CLU_090468_1_1_2"/>
<keyword evidence="2" id="KW-0963">Cytoplasm</keyword>
<evidence type="ECO:0000313" key="4">
    <source>
        <dbReference type="EMBL" id="AKB44596.1"/>
    </source>
</evidence>
<comment type="subcellular location">
    <subcellularLocation>
        <location evidence="1">Cytoplasm</location>
    </subcellularLocation>
</comment>
<proteinExistence type="predicted"/>
<accession>A0A0E3LHN8</accession>
<dbReference type="SMART" id="SM00359">
    <property type="entry name" value="PUA"/>
    <property type="match status" value="1"/>
</dbReference>
<dbReference type="GO" id="GO:0005737">
    <property type="term" value="C:cytoplasm"/>
    <property type="evidence" value="ECO:0007669"/>
    <property type="project" value="UniProtKB-SubCell"/>
</dbReference>
<dbReference type="InterPro" id="IPR041366">
    <property type="entry name" value="Pre-PUA"/>
</dbReference>
<name>A0A0E3LHN8_9EURY</name>
<dbReference type="InterPro" id="IPR016437">
    <property type="entry name" value="MCT-1/Tma20"/>
</dbReference>
<dbReference type="Pfam" id="PF01472">
    <property type="entry name" value="PUA"/>
    <property type="match status" value="1"/>
</dbReference>
<dbReference type="GeneID" id="24810812"/>
<gene>
    <name evidence="4" type="ORF">MSVAZ_2327</name>
</gene>
<dbReference type="Proteomes" id="UP000033096">
    <property type="component" value="Chromosome"/>
</dbReference>